<evidence type="ECO:0000256" key="7">
    <source>
        <dbReference type="ARBA" id="ARBA00024197"/>
    </source>
</evidence>
<evidence type="ECO:0000256" key="8">
    <source>
        <dbReference type="ARBA" id="ARBA00024235"/>
    </source>
</evidence>
<organism evidence="11 12">
    <name type="scientific">Methylobacterium oryzae CBMB20</name>
    <dbReference type="NCBI Taxonomy" id="693986"/>
    <lineage>
        <taxon>Bacteria</taxon>
        <taxon>Pseudomonadati</taxon>
        <taxon>Pseudomonadota</taxon>
        <taxon>Alphaproteobacteria</taxon>
        <taxon>Hyphomicrobiales</taxon>
        <taxon>Methylobacteriaceae</taxon>
        <taxon>Methylobacterium</taxon>
    </lineage>
</organism>
<keyword evidence="6" id="KW-0143">Chaperone</keyword>
<keyword evidence="3 9" id="KW-0812">Transmembrane</keyword>
<evidence type="ECO:0000256" key="2">
    <source>
        <dbReference type="ARBA" id="ARBA00022475"/>
    </source>
</evidence>
<gene>
    <name evidence="11" type="ORF">MOC_4440</name>
</gene>
<dbReference type="Gene3D" id="1.25.40.10">
    <property type="entry name" value="Tetratricopeptide repeat domain"/>
    <property type="match status" value="1"/>
</dbReference>
<dbReference type="EMBL" id="CP003811">
    <property type="protein sequence ID" value="AIQ92195.1"/>
    <property type="molecule type" value="Genomic_DNA"/>
</dbReference>
<evidence type="ECO:0000256" key="3">
    <source>
        <dbReference type="ARBA" id="ARBA00022692"/>
    </source>
</evidence>
<dbReference type="InterPro" id="IPR011990">
    <property type="entry name" value="TPR-like_helical_dom_sf"/>
</dbReference>
<proteinExistence type="inferred from homology"/>
<dbReference type="GO" id="GO:0044877">
    <property type="term" value="F:protein-containing complex binding"/>
    <property type="evidence" value="ECO:0007669"/>
    <property type="project" value="InterPro"/>
</dbReference>
<dbReference type="PANTHER" id="PTHR38035">
    <property type="entry name" value="UPF0070 PROTEIN YFGM"/>
    <property type="match status" value="1"/>
</dbReference>
<dbReference type="GO" id="GO:0005886">
    <property type="term" value="C:plasma membrane"/>
    <property type="evidence" value="ECO:0007669"/>
    <property type="project" value="UniProtKB-SubCell"/>
</dbReference>
<dbReference type="PANTHER" id="PTHR38035:SF1">
    <property type="entry name" value="ANCILLARY SECYEG TRANSLOCON SUBUNIT"/>
    <property type="match status" value="1"/>
</dbReference>
<evidence type="ECO:0000256" key="5">
    <source>
        <dbReference type="ARBA" id="ARBA00023136"/>
    </source>
</evidence>
<keyword evidence="12" id="KW-1185">Reference proteome</keyword>
<evidence type="ECO:0000256" key="4">
    <source>
        <dbReference type="ARBA" id="ARBA00022989"/>
    </source>
</evidence>
<dbReference type="Pfam" id="PF09976">
    <property type="entry name" value="TPR_21"/>
    <property type="match status" value="1"/>
</dbReference>
<dbReference type="STRING" id="693986.MOC_4440"/>
<evidence type="ECO:0000256" key="1">
    <source>
        <dbReference type="ARBA" id="ARBA00004401"/>
    </source>
</evidence>
<keyword evidence="5 9" id="KW-0472">Membrane</keyword>
<dbReference type="HOGENOM" id="CLU_073302_1_1_5"/>
<evidence type="ECO:0000256" key="9">
    <source>
        <dbReference type="SAM" id="Phobius"/>
    </source>
</evidence>
<dbReference type="KEGG" id="mor:MOC_4440"/>
<sequence length="236" mass="25573">MAENNEFLREVDEDYRRDRILQIWKRYSGVIIALAVLVVAGVAGWRYWQAQQRAAAEVASVQFDDANRLAKDGKVAEADKAFDALEAQGPAGYRLLARFRAAAETGKRDAAAGAAEFDKLADDTGLGDGLRDLARLRAALLRLDGPNPDPALANLQGLAAGTPFRHTAREMLGLAALKKGDYEEAGRWFDQIVADPDTPRNLRDRIEVYAAIVAGGPVTVTEAKPEPAAPPPPITR</sequence>
<dbReference type="Proteomes" id="UP000029492">
    <property type="component" value="Chromosome"/>
</dbReference>
<comment type="similarity">
    <text evidence="7">Belongs to the YfgM family.</text>
</comment>
<evidence type="ECO:0000313" key="12">
    <source>
        <dbReference type="Proteomes" id="UP000029492"/>
    </source>
</evidence>
<reference evidence="11 12" key="1">
    <citation type="journal article" date="2014" name="PLoS ONE">
        <title>Genome Information of Methylobacterium oryzae, a Plant-Probiotic Methylotroph in the Phyllosphere.</title>
        <authorList>
            <person name="Kwak M.J."/>
            <person name="Jeong H."/>
            <person name="Madhaiyan M."/>
            <person name="Lee Y."/>
            <person name="Sa T.M."/>
            <person name="Oh T.K."/>
            <person name="Kim J.F."/>
        </authorList>
    </citation>
    <scope>NUCLEOTIDE SEQUENCE [LARGE SCALE GENOMIC DNA]</scope>
    <source>
        <strain evidence="11 12">CBMB20</strain>
    </source>
</reference>
<dbReference type="GeneID" id="96606973"/>
<evidence type="ECO:0000259" key="10">
    <source>
        <dbReference type="Pfam" id="PF09976"/>
    </source>
</evidence>
<feature type="transmembrane region" description="Helical" evidence="9">
    <location>
        <begin position="27"/>
        <end position="48"/>
    </location>
</feature>
<dbReference type="RefSeq" id="WP_043357771.1">
    <property type="nucleotide sequence ID" value="NZ_CP003811.1"/>
</dbReference>
<evidence type="ECO:0000256" key="6">
    <source>
        <dbReference type="ARBA" id="ARBA00023186"/>
    </source>
</evidence>
<keyword evidence="4 9" id="KW-1133">Transmembrane helix</keyword>
<feature type="domain" description="Ancillary SecYEG translocon subunit/Cell division coordinator CpoB TPR" evidence="10">
    <location>
        <begin position="24"/>
        <end position="191"/>
    </location>
</feature>
<comment type="subcellular location">
    <subcellularLocation>
        <location evidence="1">Cell membrane</location>
        <topology evidence="1">Single-pass type II membrane protein</topology>
    </subcellularLocation>
</comment>
<accession>A0A089P085</accession>
<name>A0A089P085_9HYPH</name>
<keyword evidence="2" id="KW-1003">Cell membrane</keyword>
<dbReference type="InterPro" id="IPR018704">
    <property type="entry name" value="SecYEG/CpoB_TPR"/>
</dbReference>
<dbReference type="InterPro" id="IPR026039">
    <property type="entry name" value="YfgM"/>
</dbReference>
<protein>
    <recommendedName>
        <fullName evidence="8">Ancillary SecYEG translocon subunit</fullName>
    </recommendedName>
</protein>
<dbReference type="AlphaFoldDB" id="A0A089P085"/>
<evidence type="ECO:0000313" key="11">
    <source>
        <dbReference type="EMBL" id="AIQ92195.1"/>
    </source>
</evidence>
<dbReference type="eggNOG" id="COG4649">
    <property type="taxonomic scope" value="Bacteria"/>
</dbReference>